<sequence length="1288" mass="144153">MLSILTRLRRIVLWLLVSLLVVLALVITTLRIVLPEMNRFKDEIQQWVGEQTQIQITIADVRGFWRNTHPSLALQGVQANLPDGSQIQLETARIDVEFDLLESFRQRSPVVANLVIHQLTLDVRSVDWLAINQASDEPSNQTGDQGRILQRLDDLFLRQLDDFSIQDSTILYQTMAGDFRQLDVEKLHWKNRGRQHIAEGIISLADSEINSLKVSAHFKDHGSLRDVSGQFYISADKLRVRPWLTRYLADATGIERGLISFNAWVTLQHNQPIDGYVELKPSELAWHDTERHELLLESGIVQLFPTENGWQVSAHSLKLRTDDNPWPELDFALDWQPQGWRLNVSQLALPTLTPLVRLIPNSQTAQSWLAHLEPHGLLDDVRLSVNQDDDIQYSVRVNQGGIKQWDLLPGIEHLQATIRGTAESAVIHASLTDETLPYGDVFQAPLSLRQGAVDLVWQRDENGWRLWADKVSADNADLKVLGAFRLDFPVQGEPFLSFYAEADLYNAGETWRYLPTRALGQSLTDYLSTSIQGGNVDTAKLLWYGELAAFPYQDNNGIFQAWVGLKNAKFSFDTAWPAITDLQLDLLFENESMYLDSRSATLMDVEAERIVGQIAHLSEDGWLELSATVKAQGNAVRDYMTASPLVDSVGAALTTIDVRGLVNSQFQLAIPFAHGHDVRAWGWADLMNNQVEINTPPMTLNGVSGRIHFDNDQVSAAGLTGELLTQPISFDFKGESAAQGYHVGIDLVGDWDILPLAPYVGEHWIAPVTGHAPWQMGVNIQLNDVGFTYQIDAQANLQSIASDYPYPLGKPANRQGTVRLQASGNQQTVSARLQLPDAKYQTEIDITQPVPHLTASYLLLGQGSFKMSPVAGHDVQIRSERFNLDQWLDILDQQPDSQAVSVLAELQTPSLPIPERVDVDVQELTFAGLEWHDVAFSARQKNLGWSVTVNSQEVQGQASYIQPYDLTVALQRLHLYLPQLDQHQGHSLLIDREKQDAPLISEFDRRFHQLMPNLTLVIDDFWLQGYSVGKLSMDFQRQGDTLAWKKIDIVSGTNQINISGEWTLTEDHSHTLMNIDMQGENNSDLMERFGITSGIQRAPFSLKSHSEWDGAPWSMRINTLRGTVETELGKGVISNVSGAANLLGLFSLDSIIRKMQLDFSDIFDKGMAFSRITGSGDIEQGIFVTNNIKMDAIAGEMTIRGMADLNTQMVDAQVNFVPDLTSGIPVMTAFAVTPVTALYVLAITTVISPVVEVFTQVNYEVKGPLNSPNVREISRRKGEFKLPERLKK</sequence>
<keyword evidence="1" id="KW-0472">Membrane</keyword>
<keyword evidence="1" id="KW-0812">Transmembrane</keyword>
<evidence type="ECO:0000313" key="4">
    <source>
        <dbReference type="Proteomes" id="UP000615796"/>
    </source>
</evidence>
<evidence type="ECO:0000259" key="2">
    <source>
        <dbReference type="Pfam" id="PF13116"/>
    </source>
</evidence>
<evidence type="ECO:0000313" key="3">
    <source>
        <dbReference type="EMBL" id="MBC5849387.1"/>
    </source>
</evidence>
<feature type="transmembrane region" description="Helical" evidence="1">
    <location>
        <begin position="12"/>
        <end position="34"/>
    </location>
</feature>
<dbReference type="NCBIfam" id="TIGR02099">
    <property type="entry name" value="YhdP family protein"/>
    <property type="match status" value="1"/>
</dbReference>
<proteinExistence type="predicted"/>
<protein>
    <submittedName>
        <fullName evidence="3">TIGR02099 family protein</fullName>
    </submittedName>
</protein>
<accession>A0A9X0R4S8</accession>
<dbReference type="EMBL" id="JACRUP010000001">
    <property type="protein sequence ID" value="MBC5849387.1"/>
    <property type="molecule type" value="Genomic_DNA"/>
</dbReference>
<dbReference type="Proteomes" id="UP000615796">
    <property type="component" value="Unassembled WGS sequence"/>
</dbReference>
<comment type="caution">
    <text evidence="3">The sequence shown here is derived from an EMBL/GenBank/DDBJ whole genome shotgun (WGS) entry which is preliminary data.</text>
</comment>
<dbReference type="PANTHER" id="PTHR38690:SF1">
    <property type="entry name" value="PROTEASE"/>
    <property type="match status" value="1"/>
</dbReference>
<dbReference type="PANTHER" id="PTHR38690">
    <property type="entry name" value="PROTEASE-RELATED"/>
    <property type="match status" value="1"/>
</dbReference>
<dbReference type="InterPro" id="IPR025263">
    <property type="entry name" value="YhdP_central"/>
</dbReference>
<organism evidence="3 4">
    <name type="scientific">Vibrio metschnikovii</name>
    <dbReference type="NCBI Taxonomy" id="28172"/>
    <lineage>
        <taxon>Bacteria</taxon>
        <taxon>Pseudomonadati</taxon>
        <taxon>Pseudomonadota</taxon>
        <taxon>Gammaproteobacteria</taxon>
        <taxon>Vibrionales</taxon>
        <taxon>Vibrionaceae</taxon>
        <taxon>Vibrio</taxon>
    </lineage>
</organism>
<gene>
    <name evidence="3" type="ORF">H8Q88_00165</name>
</gene>
<evidence type="ECO:0000256" key="1">
    <source>
        <dbReference type="SAM" id="Phobius"/>
    </source>
</evidence>
<feature type="domain" description="YhdP central" evidence="2">
    <location>
        <begin position="4"/>
        <end position="1270"/>
    </location>
</feature>
<dbReference type="RefSeq" id="WP_187025001.1">
    <property type="nucleotide sequence ID" value="NZ_JACRUP010000001.1"/>
</dbReference>
<name>A0A9X0R4S8_VIBME</name>
<keyword evidence="4" id="KW-1185">Reference proteome</keyword>
<dbReference type="InterPro" id="IPR011836">
    <property type="entry name" value="YhdP"/>
</dbReference>
<keyword evidence="1" id="KW-1133">Transmembrane helix</keyword>
<dbReference type="Pfam" id="PF13116">
    <property type="entry name" value="YhdP"/>
    <property type="match status" value="1"/>
</dbReference>
<reference evidence="3" key="1">
    <citation type="submission" date="2020-08" db="EMBL/GenBank/DDBJ databases">
        <title>Genome Sequencing and Pan-Genome Analysis of Migratory bird Vibrio Strains, Inner Mongolia.</title>
        <authorList>
            <person name="Zheng L."/>
        </authorList>
    </citation>
    <scope>NUCLEOTIDE SEQUENCE</scope>
    <source>
        <strain evidence="3">M13F</strain>
    </source>
</reference>